<name>A0A5U8XN53_SALMU</name>
<comment type="caution">
    <text evidence="1">The sequence shown here is derived from an EMBL/GenBank/DDBJ whole genome shotgun (WGS) entry which is preliminary data.</text>
</comment>
<evidence type="ECO:0000313" key="1">
    <source>
        <dbReference type="EMBL" id="EBS0563235.1"/>
    </source>
</evidence>
<accession>A0A5U8XN53</accession>
<dbReference type="AlphaFoldDB" id="A0A5U8XN53"/>
<dbReference type="EMBL" id="AAGUDP010000006">
    <property type="protein sequence ID" value="EBS0563235.1"/>
    <property type="molecule type" value="Genomic_DNA"/>
</dbReference>
<reference evidence="1" key="1">
    <citation type="submission" date="2018-07" db="EMBL/GenBank/DDBJ databases">
        <authorList>
            <person name="Ashton P.M."/>
            <person name="Dallman T."/>
            <person name="Nair S."/>
            <person name="De Pinna E."/>
            <person name="Peters T."/>
            <person name="Grant K."/>
        </authorList>
    </citation>
    <scope>NUCLEOTIDE SEQUENCE</scope>
    <source>
        <strain evidence="1">142535</strain>
    </source>
</reference>
<protein>
    <submittedName>
        <fullName evidence="1">Uncharacterized protein</fullName>
    </submittedName>
</protein>
<organism evidence="1">
    <name type="scientific">Salmonella muenchen</name>
    <dbReference type="NCBI Taxonomy" id="596"/>
    <lineage>
        <taxon>Bacteria</taxon>
        <taxon>Pseudomonadati</taxon>
        <taxon>Pseudomonadota</taxon>
        <taxon>Gammaproteobacteria</taxon>
        <taxon>Enterobacterales</taxon>
        <taxon>Enterobacteriaceae</taxon>
        <taxon>Salmonella</taxon>
    </lineage>
</organism>
<gene>
    <name evidence="1" type="ORF">DTU56_08910</name>
</gene>
<sequence>MRTKQPAFVRPTGEALRLTASQAVSQTLKSNFGVKSTFYRVHDCQHTLERALERRNFDFDTAYGLLYLMGHRPQLLETADGFALLLLPSASYNRTITLETAIQEAKVYLARTLKLEDETKSVVKMLSVFGSGMTILRDPNLPREKFLLEFKRNEITA</sequence>
<proteinExistence type="predicted"/>